<reference evidence="1" key="2">
    <citation type="journal article" date="2021" name="PeerJ">
        <title>Extensive microbial diversity within the chicken gut microbiome revealed by metagenomics and culture.</title>
        <authorList>
            <person name="Gilroy R."/>
            <person name="Ravi A."/>
            <person name="Getino M."/>
            <person name="Pursley I."/>
            <person name="Horton D.L."/>
            <person name="Alikhan N.F."/>
            <person name="Baker D."/>
            <person name="Gharbi K."/>
            <person name="Hall N."/>
            <person name="Watson M."/>
            <person name="Adriaenssens E.M."/>
            <person name="Foster-Nyarko E."/>
            <person name="Jarju S."/>
            <person name="Secka A."/>
            <person name="Antonio M."/>
            <person name="Oren A."/>
            <person name="Chaudhuri R.R."/>
            <person name="La Ragione R."/>
            <person name="Hildebrand F."/>
            <person name="Pallen M.J."/>
        </authorList>
    </citation>
    <scope>NUCLEOTIDE SEQUENCE</scope>
    <source>
        <strain evidence="1">14700</strain>
    </source>
</reference>
<dbReference type="AlphaFoldDB" id="A0A9D9NE62"/>
<dbReference type="Gene3D" id="3.60.21.10">
    <property type="match status" value="1"/>
</dbReference>
<reference evidence="1" key="1">
    <citation type="submission" date="2020-10" db="EMBL/GenBank/DDBJ databases">
        <authorList>
            <person name="Gilroy R."/>
        </authorList>
    </citation>
    <scope>NUCLEOTIDE SEQUENCE</scope>
    <source>
        <strain evidence="1">14700</strain>
    </source>
</reference>
<evidence type="ECO:0000313" key="2">
    <source>
        <dbReference type="Proteomes" id="UP000810292"/>
    </source>
</evidence>
<comment type="caution">
    <text evidence="1">The sequence shown here is derived from an EMBL/GenBank/DDBJ whole genome shotgun (WGS) entry which is preliminary data.</text>
</comment>
<organism evidence="1 2">
    <name type="scientific">Candidatus Ornithospirochaeta stercoravium</name>
    <dbReference type="NCBI Taxonomy" id="2840897"/>
    <lineage>
        <taxon>Bacteria</taxon>
        <taxon>Pseudomonadati</taxon>
        <taxon>Spirochaetota</taxon>
        <taxon>Spirochaetia</taxon>
        <taxon>Spirochaetales</taxon>
        <taxon>Spirochaetaceae</taxon>
        <taxon>Spirochaetaceae incertae sedis</taxon>
        <taxon>Candidatus Ornithospirochaeta</taxon>
    </lineage>
</organism>
<dbReference type="EMBL" id="JADIMF010000153">
    <property type="protein sequence ID" value="MBO8469984.1"/>
    <property type="molecule type" value="Genomic_DNA"/>
</dbReference>
<dbReference type="InterPro" id="IPR029052">
    <property type="entry name" value="Metallo-depent_PP-like"/>
</dbReference>
<dbReference type="Proteomes" id="UP000810292">
    <property type="component" value="Unassembled WGS sequence"/>
</dbReference>
<gene>
    <name evidence="1" type="ORF">IAA72_09410</name>
</gene>
<evidence type="ECO:0000313" key="1">
    <source>
        <dbReference type="EMBL" id="MBO8469984.1"/>
    </source>
</evidence>
<name>A0A9D9NE62_9SPIO</name>
<evidence type="ECO:0008006" key="3">
    <source>
        <dbReference type="Google" id="ProtNLM"/>
    </source>
</evidence>
<proteinExistence type="predicted"/>
<sequence>MRRVCCVKQYGISQFNALLNEYASQLLKYQAWKRPDYSLMSNAESPAWDRNYMLSAYAVKHPEAKDEMFMEVEPFETGKTIFVGHTPTLDGKPFISERFHLVALDTGAGRNGPLTLMDMDTLRYWQA</sequence>
<accession>A0A9D9NE62</accession>
<protein>
    <recommendedName>
        <fullName evidence="3">Serine/threonine protein phosphatase</fullName>
    </recommendedName>
</protein>